<dbReference type="PRINTS" id="PR00455">
    <property type="entry name" value="HTHTETR"/>
</dbReference>
<dbReference type="Pfam" id="PF00440">
    <property type="entry name" value="TetR_N"/>
    <property type="match status" value="1"/>
</dbReference>
<keyword evidence="7" id="KW-1185">Reference proteome</keyword>
<dbReference type="Proteomes" id="UP000674234">
    <property type="component" value="Unassembled WGS sequence"/>
</dbReference>
<dbReference type="Pfam" id="PF16859">
    <property type="entry name" value="TetR_C_11"/>
    <property type="match status" value="1"/>
</dbReference>
<evidence type="ECO:0000259" key="5">
    <source>
        <dbReference type="PROSITE" id="PS50977"/>
    </source>
</evidence>
<dbReference type="PANTHER" id="PTHR30055">
    <property type="entry name" value="HTH-TYPE TRANSCRIPTIONAL REGULATOR RUTR"/>
    <property type="match status" value="1"/>
</dbReference>
<evidence type="ECO:0000313" key="6">
    <source>
        <dbReference type="EMBL" id="MBP2708018.1"/>
    </source>
</evidence>
<accession>A0A940WRJ7</accession>
<keyword evidence="2 4" id="KW-0238">DNA-binding</keyword>
<evidence type="ECO:0000313" key="7">
    <source>
        <dbReference type="Proteomes" id="UP000674234"/>
    </source>
</evidence>
<keyword evidence="1" id="KW-0805">Transcription regulation</keyword>
<evidence type="ECO:0000256" key="3">
    <source>
        <dbReference type="ARBA" id="ARBA00023163"/>
    </source>
</evidence>
<dbReference type="Gene3D" id="1.10.10.60">
    <property type="entry name" value="Homeodomain-like"/>
    <property type="match status" value="1"/>
</dbReference>
<dbReference type="InterPro" id="IPR009057">
    <property type="entry name" value="Homeodomain-like_sf"/>
</dbReference>
<dbReference type="GO" id="GO:0003700">
    <property type="term" value="F:DNA-binding transcription factor activity"/>
    <property type="evidence" value="ECO:0007669"/>
    <property type="project" value="TreeGrafter"/>
</dbReference>
<proteinExistence type="predicted"/>
<name>A0A940WRJ7_9ACTN</name>
<dbReference type="GO" id="GO:0000976">
    <property type="term" value="F:transcription cis-regulatory region binding"/>
    <property type="evidence" value="ECO:0007669"/>
    <property type="project" value="TreeGrafter"/>
</dbReference>
<dbReference type="InterPro" id="IPR001647">
    <property type="entry name" value="HTH_TetR"/>
</dbReference>
<dbReference type="SUPFAM" id="SSF48498">
    <property type="entry name" value="Tetracyclin repressor-like, C-terminal domain"/>
    <property type="match status" value="1"/>
</dbReference>
<dbReference type="InterPro" id="IPR011075">
    <property type="entry name" value="TetR_C"/>
</dbReference>
<dbReference type="RefSeq" id="WP_210159272.1">
    <property type="nucleotide sequence ID" value="NZ_JAFCNB010000025.1"/>
</dbReference>
<organism evidence="6 7">
    <name type="scientific">Microbispora oryzae</name>
    <dbReference type="NCBI Taxonomy" id="2806554"/>
    <lineage>
        <taxon>Bacteria</taxon>
        <taxon>Bacillati</taxon>
        <taxon>Actinomycetota</taxon>
        <taxon>Actinomycetes</taxon>
        <taxon>Streptosporangiales</taxon>
        <taxon>Streptosporangiaceae</taxon>
        <taxon>Microbispora</taxon>
    </lineage>
</organism>
<dbReference type="InterPro" id="IPR036271">
    <property type="entry name" value="Tet_transcr_reg_TetR-rel_C_sf"/>
</dbReference>
<protein>
    <submittedName>
        <fullName evidence="6">TetR/AcrR family transcriptional regulator</fullName>
    </submittedName>
</protein>
<feature type="DNA-binding region" description="H-T-H motif" evidence="4">
    <location>
        <begin position="34"/>
        <end position="53"/>
    </location>
</feature>
<evidence type="ECO:0000256" key="4">
    <source>
        <dbReference type="PROSITE-ProRule" id="PRU00335"/>
    </source>
</evidence>
<dbReference type="AlphaFoldDB" id="A0A940WRJ7"/>
<gene>
    <name evidence="6" type="ORF">JOL79_29985</name>
</gene>
<dbReference type="EMBL" id="JAFCNB010000025">
    <property type="protein sequence ID" value="MBP2708018.1"/>
    <property type="molecule type" value="Genomic_DNA"/>
</dbReference>
<evidence type="ECO:0000256" key="2">
    <source>
        <dbReference type="ARBA" id="ARBA00023125"/>
    </source>
</evidence>
<sequence length="211" mass="22029">MSQARPGGRTARTRTVVLEAVIDQLTETGYVGLSVDAVARRAGVHKATLYRRWGTVDGLLLDALTLFADRSVAIPDTGTLDGDLRHIARSALATLTDRAGQALIRAVVSAGHDDQVAQVIRAFWTRHNTMVASIVQRAADRGELPAGTDPADVSRAIGAPLYMRLLVTAEPLDTAAADQSAAAVAAAARAGVFARPAAHAAEPASRDFTGG</sequence>
<keyword evidence="3" id="KW-0804">Transcription</keyword>
<feature type="domain" description="HTH tetR-type" evidence="5">
    <location>
        <begin position="11"/>
        <end position="71"/>
    </location>
</feature>
<dbReference type="PANTHER" id="PTHR30055:SF148">
    <property type="entry name" value="TETR-FAMILY TRANSCRIPTIONAL REGULATOR"/>
    <property type="match status" value="1"/>
</dbReference>
<dbReference type="Gene3D" id="1.10.357.10">
    <property type="entry name" value="Tetracycline Repressor, domain 2"/>
    <property type="match status" value="1"/>
</dbReference>
<reference evidence="6" key="1">
    <citation type="submission" date="2021-02" db="EMBL/GenBank/DDBJ databases">
        <title>Draft genome sequence of Microbispora sp. RL4-1S isolated from rice leaves in Thailand.</title>
        <authorList>
            <person name="Muangham S."/>
            <person name="Duangmal K."/>
        </authorList>
    </citation>
    <scope>NUCLEOTIDE SEQUENCE</scope>
    <source>
        <strain evidence="6">RL4-1S</strain>
    </source>
</reference>
<dbReference type="PROSITE" id="PS50977">
    <property type="entry name" value="HTH_TETR_2"/>
    <property type="match status" value="1"/>
</dbReference>
<dbReference type="SUPFAM" id="SSF46689">
    <property type="entry name" value="Homeodomain-like"/>
    <property type="match status" value="1"/>
</dbReference>
<dbReference type="InterPro" id="IPR050109">
    <property type="entry name" value="HTH-type_TetR-like_transc_reg"/>
</dbReference>
<comment type="caution">
    <text evidence="6">The sequence shown here is derived from an EMBL/GenBank/DDBJ whole genome shotgun (WGS) entry which is preliminary data.</text>
</comment>
<evidence type="ECO:0000256" key="1">
    <source>
        <dbReference type="ARBA" id="ARBA00023015"/>
    </source>
</evidence>